<keyword evidence="3" id="KW-1185">Reference proteome</keyword>
<organism evidence="2 3">
    <name type="scientific">Solirubrobacter phytolaccae</name>
    <dbReference type="NCBI Taxonomy" id="1404360"/>
    <lineage>
        <taxon>Bacteria</taxon>
        <taxon>Bacillati</taxon>
        <taxon>Actinomycetota</taxon>
        <taxon>Thermoleophilia</taxon>
        <taxon>Solirubrobacterales</taxon>
        <taxon>Solirubrobacteraceae</taxon>
        <taxon>Solirubrobacter</taxon>
    </lineage>
</organism>
<evidence type="ECO:0000313" key="3">
    <source>
        <dbReference type="Proteomes" id="UP001147653"/>
    </source>
</evidence>
<name>A0A9X3NEL4_9ACTN</name>
<gene>
    <name evidence="2" type="ORF">OJ997_24515</name>
</gene>
<sequence>MRAPEVVTTARMRGEAAGARHLDALAPIFGDPRVGATMGGVMSREVVAQMLAGNEREWARDGFSSWMFFETATGQPLARGGVRRTEFDGRPEVEVGWTTAPDRWGEGFATELGNLSIQVAAEHLRLEDIVAFTLPENGASRRVMEKLGFRYEKTAPYKHFGDHVLYRLNV</sequence>
<dbReference type="SUPFAM" id="SSF55729">
    <property type="entry name" value="Acyl-CoA N-acyltransferases (Nat)"/>
    <property type="match status" value="1"/>
</dbReference>
<accession>A0A9X3NEL4</accession>
<dbReference type="GO" id="GO:0016747">
    <property type="term" value="F:acyltransferase activity, transferring groups other than amino-acyl groups"/>
    <property type="evidence" value="ECO:0007669"/>
    <property type="project" value="InterPro"/>
</dbReference>
<protein>
    <submittedName>
        <fullName evidence="2">GNAT family N-acetyltransferase</fullName>
    </submittedName>
</protein>
<dbReference type="RefSeq" id="WP_270027883.1">
    <property type="nucleotide sequence ID" value="NZ_JAPDDP010000054.1"/>
</dbReference>
<comment type="caution">
    <text evidence="2">The sequence shown here is derived from an EMBL/GenBank/DDBJ whole genome shotgun (WGS) entry which is preliminary data.</text>
</comment>
<proteinExistence type="predicted"/>
<dbReference type="Gene3D" id="3.40.630.30">
    <property type="match status" value="1"/>
</dbReference>
<dbReference type="Proteomes" id="UP001147653">
    <property type="component" value="Unassembled WGS sequence"/>
</dbReference>
<dbReference type="PANTHER" id="PTHR43792">
    <property type="entry name" value="GNAT FAMILY, PUTATIVE (AFU_ORTHOLOGUE AFUA_3G00765)-RELATED-RELATED"/>
    <property type="match status" value="1"/>
</dbReference>
<dbReference type="PANTHER" id="PTHR43792:SF1">
    <property type="entry name" value="N-ACETYLTRANSFERASE DOMAIN-CONTAINING PROTEIN"/>
    <property type="match status" value="1"/>
</dbReference>
<dbReference type="Pfam" id="PF13302">
    <property type="entry name" value="Acetyltransf_3"/>
    <property type="match status" value="1"/>
</dbReference>
<evidence type="ECO:0000259" key="1">
    <source>
        <dbReference type="PROSITE" id="PS51186"/>
    </source>
</evidence>
<dbReference type="InterPro" id="IPR051531">
    <property type="entry name" value="N-acetyltransferase"/>
</dbReference>
<dbReference type="InterPro" id="IPR016181">
    <property type="entry name" value="Acyl_CoA_acyltransferase"/>
</dbReference>
<dbReference type="PROSITE" id="PS51186">
    <property type="entry name" value="GNAT"/>
    <property type="match status" value="1"/>
</dbReference>
<evidence type="ECO:0000313" key="2">
    <source>
        <dbReference type="EMBL" id="MDA0183495.1"/>
    </source>
</evidence>
<dbReference type="EMBL" id="JAPDDP010000054">
    <property type="protein sequence ID" value="MDA0183495.1"/>
    <property type="molecule type" value="Genomic_DNA"/>
</dbReference>
<feature type="domain" description="N-acetyltransferase" evidence="1">
    <location>
        <begin position="12"/>
        <end position="170"/>
    </location>
</feature>
<reference evidence="2" key="1">
    <citation type="submission" date="2022-10" db="EMBL/GenBank/DDBJ databases">
        <title>The WGS of Solirubrobacter phytolaccae KCTC 29190.</title>
        <authorList>
            <person name="Jiang Z."/>
        </authorList>
    </citation>
    <scope>NUCLEOTIDE SEQUENCE</scope>
    <source>
        <strain evidence="2">KCTC 29190</strain>
    </source>
</reference>
<dbReference type="AlphaFoldDB" id="A0A9X3NEL4"/>
<dbReference type="InterPro" id="IPR000182">
    <property type="entry name" value="GNAT_dom"/>
</dbReference>